<feature type="compositionally biased region" description="Basic and acidic residues" evidence="1">
    <location>
        <begin position="55"/>
        <end position="69"/>
    </location>
</feature>
<reference evidence="2" key="1">
    <citation type="submission" date="2022-10" db="EMBL/GenBank/DDBJ databases">
        <authorList>
            <person name="Hyden B.L."/>
            <person name="Feng K."/>
            <person name="Yates T."/>
            <person name="Jawdy S."/>
            <person name="Smart L.B."/>
            <person name="Muchero W."/>
        </authorList>
    </citation>
    <scope>NUCLEOTIDE SEQUENCE</scope>
    <source>
        <tissue evidence="2">Shoot tip</tissue>
    </source>
</reference>
<reference evidence="2" key="2">
    <citation type="journal article" date="2023" name="Int. J. Mol. Sci.">
        <title>De Novo Assembly and Annotation of 11 Diverse Shrub Willow (Salix) Genomes Reveals Novel Gene Organization in Sex-Linked Regions.</title>
        <authorList>
            <person name="Hyden B."/>
            <person name="Feng K."/>
            <person name="Yates T.B."/>
            <person name="Jawdy S."/>
            <person name="Cereghino C."/>
            <person name="Smart L.B."/>
            <person name="Muchero W."/>
        </authorList>
    </citation>
    <scope>NUCLEOTIDE SEQUENCE</scope>
    <source>
        <tissue evidence="2">Shoot tip</tissue>
    </source>
</reference>
<accession>A0ABQ9AEK5</accession>
<dbReference type="Proteomes" id="UP001141253">
    <property type="component" value="Chromosome 11"/>
</dbReference>
<dbReference type="InterPro" id="IPR010433">
    <property type="entry name" value="EIF-4B_pln"/>
</dbReference>
<dbReference type="PANTHER" id="PTHR32091:SF4">
    <property type="entry name" value="OS07G0546100 PROTEIN"/>
    <property type="match status" value="1"/>
</dbReference>
<name>A0ABQ9AEK5_9ROSI</name>
<evidence type="ECO:0000313" key="2">
    <source>
        <dbReference type="EMBL" id="KAJ6333676.1"/>
    </source>
</evidence>
<protein>
    <submittedName>
        <fullName evidence="2">Uncharacterized protein</fullName>
    </submittedName>
</protein>
<comment type="caution">
    <text evidence="2">The sequence shown here is derived from an EMBL/GenBank/DDBJ whole genome shotgun (WGS) entry which is preliminary data.</text>
</comment>
<feature type="region of interest" description="Disordered" evidence="1">
    <location>
        <begin position="55"/>
        <end position="94"/>
    </location>
</feature>
<organism evidence="2 3">
    <name type="scientific">Salix suchowensis</name>
    <dbReference type="NCBI Taxonomy" id="1278906"/>
    <lineage>
        <taxon>Eukaryota</taxon>
        <taxon>Viridiplantae</taxon>
        <taxon>Streptophyta</taxon>
        <taxon>Embryophyta</taxon>
        <taxon>Tracheophyta</taxon>
        <taxon>Spermatophyta</taxon>
        <taxon>Magnoliopsida</taxon>
        <taxon>eudicotyledons</taxon>
        <taxon>Gunneridae</taxon>
        <taxon>Pentapetalae</taxon>
        <taxon>rosids</taxon>
        <taxon>fabids</taxon>
        <taxon>Malpighiales</taxon>
        <taxon>Salicaceae</taxon>
        <taxon>Saliceae</taxon>
        <taxon>Salix</taxon>
    </lineage>
</organism>
<dbReference type="PANTHER" id="PTHR32091">
    <property type="entry name" value="EUKARYOTIC TRANSLATION INITIATION FACTOR 4B"/>
    <property type="match status" value="1"/>
</dbReference>
<evidence type="ECO:0000256" key="1">
    <source>
        <dbReference type="SAM" id="MobiDB-lite"/>
    </source>
</evidence>
<keyword evidence="3" id="KW-1185">Reference proteome</keyword>
<evidence type="ECO:0000313" key="3">
    <source>
        <dbReference type="Proteomes" id="UP001141253"/>
    </source>
</evidence>
<proteinExistence type="predicted"/>
<sequence length="182" mass="20546">MWLGFVLLSNNSVSFNSVRTDTLPPGQRIVKKFGRKDQQGDIERVEVQRRNWHDENWRNNRDTGRRQQMERQPSPETCRKHVEQPKPASPDTGLRHGKIASALELAQAFARSFSDRKLAGRCSGQRSLPGNVSERFVQEELTASAYAQSNSLLTVDFVDPWSASSSIVSGGSNILLEMEFLE</sequence>
<dbReference type="EMBL" id="JAPFFI010000021">
    <property type="protein sequence ID" value="KAJ6333676.1"/>
    <property type="molecule type" value="Genomic_DNA"/>
</dbReference>
<gene>
    <name evidence="2" type="ORF">OIU77_009532</name>
</gene>